<comment type="caution">
    <text evidence="7">The sequence shown here is derived from an EMBL/GenBank/DDBJ whole genome shotgun (WGS) entry which is preliminary data.</text>
</comment>
<accession>A0A9P6HZT8</accession>
<evidence type="ECO:0000256" key="4">
    <source>
        <dbReference type="ARBA" id="ARBA00022723"/>
    </source>
</evidence>
<dbReference type="PRINTS" id="PR00463">
    <property type="entry name" value="EP450I"/>
</dbReference>
<dbReference type="InterPro" id="IPR050121">
    <property type="entry name" value="Cytochrome_P450_monoxygenase"/>
</dbReference>
<keyword evidence="4 6" id="KW-0479">Metal-binding</keyword>
<name>A0A9P6HZT8_9PEZI</name>
<keyword evidence="3 6" id="KW-0349">Heme</keyword>
<evidence type="ECO:0000256" key="2">
    <source>
        <dbReference type="ARBA" id="ARBA00010617"/>
    </source>
</evidence>
<keyword evidence="8" id="KW-1185">Reference proteome</keyword>
<dbReference type="AlphaFoldDB" id="A0A9P6HZT8"/>
<dbReference type="GO" id="GO:0005506">
    <property type="term" value="F:iron ion binding"/>
    <property type="evidence" value="ECO:0007669"/>
    <property type="project" value="InterPro"/>
</dbReference>
<dbReference type="InterPro" id="IPR002401">
    <property type="entry name" value="Cyt_P450_E_grp-I"/>
</dbReference>
<dbReference type="PANTHER" id="PTHR24305:SF232">
    <property type="entry name" value="P450, PUTATIVE (EUROFUNG)-RELATED"/>
    <property type="match status" value="1"/>
</dbReference>
<evidence type="ECO:0000256" key="1">
    <source>
        <dbReference type="ARBA" id="ARBA00001971"/>
    </source>
</evidence>
<dbReference type="OrthoDB" id="4837637at2759"/>
<organism evidence="7 8">
    <name type="scientific">Colletotrichum karsti</name>
    <dbReference type="NCBI Taxonomy" id="1095194"/>
    <lineage>
        <taxon>Eukaryota</taxon>
        <taxon>Fungi</taxon>
        <taxon>Dikarya</taxon>
        <taxon>Ascomycota</taxon>
        <taxon>Pezizomycotina</taxon>
        <taxon>Sordariomycetes</taxon>
        <taxon>Hypocreomycetidae</taxon>
        <taxon>Glomerellales</taxon>
        <taxon>Glomerellaceae</taxon>
        <taxon>Colletotrichum</taxon>
        <taxon>Colletotrichum boninense species complex</taxon>
    </lineage>
</organism>
<keyword evidence="5 6" id="KW-0408">Iron</keyword>
<reference evidence="7" key="1">
    <citation type="submission" date="2020-03" db="EMBL/GenBank/DDBJ databases">
        <authorList>
            <person name="He L."/>
        </authorList>
    </citation>
    <scope>NUCLEOTIDE SEQUENCE</scope>
    <source>
        <strain evidence="7">CkLH20</strain>
    </source>
</reference>
<dbReference type="EMBL" id="JAATWM020000027">
    <property type="protein sequence ID" value="KAF9874377.1"/>
    <property type="molecule type" value="Genomic_DNA"/>
</dbReference>
<dbReference type="PANTHER" id="PTHR24305">
    <property type="entry name" value="CYTOCHROME P450"/>
    <property type="match status" value="1"/>
</dbReference>
<evidence type="ECO:0000313" key="8">
    <source>
        <dbReference type="Proteomes" id="UP000781932"/>
    </source>
</evidence>
<evidence type="ECO:0000313" key="7">
    <source>
        <dbReference type="EMBL" id="KAF9874377.1"/>
    </source>
</evidence>
<protein>
    <submittedName>
        <fullName evidence="7">Cytochrome P450</fullName>
    </submittedName>
</protein>
<dbReference type="SUPFAM" id="SSF48264">
    <property type="entry name" value="Cytochrome P450"/>
    <property type="match status" value="1"/>
</dbReference>
<dbReference type="GO" id="GO:0016705">
    <property type="term" value="F:oxidoreductase activity, acting on paired donors, with incorporation or reduction of molecular oxygen"/>
    <property type="evidence" value="ECO:0007669"/>
    <property type="project" value="InterPro"/>
</dbReference>
<dbReference type="GeneID" id="62164149"/>
<reference evidence="7" key="2">
    <citation type="submission" date="2020-11" db="EMBL/GenBank/DDBJ databases">
        <title>Whole genome sequencing of Colletotrichum sp.</title>
        <authorList>
            <person name="Li H."/>
        </authorList>
    </citation>
    <scope>NUCLEOTIDE SEQUENCE</scope>
    <source>
        <strain evidence="7">CkLH20</strain>
    </source>
</reference>
<dbReference type="Proteomes" id="UP000781932">
    <property type="component" value="Unassembled WGS sequence"/>
</dbReference>
<evidence type="ECO:0000256" key="6">
    <source>
        <dbReference type="PIRSR" id="PIRSR602401-1"/>
    </source>
</evidence>
<proteinExistence type="inferred from homology"/>
<sequence length="322" mass="35797">MGFIEDGCDKNDYISNVHGAFYWIANLGNLPWKSCWMANTTAITRPLGLQIAKEAAAFSRLATEKVIPRIQQARSNRGKVSNGNRDMLDHFIDMRGPSGEPATVTEIIAEVGNLLAAGADTTSVAVKAVLAPILKHPARYHRLQNEIDCARATAASEKGENHVLTFNDIKDLAFLGACIKEGTRLHPSLVYQLPRKAPAEGFDIDGYFIDSTATVGTSAVAYNRCQAIFGEDADKWRPERWIEGEGNTIDRIKEMDKNLATFGFASRTCIGRNLATLELFKFIAQLLIRYDVELVDPDKALDVRSLWFAEIYNMQIKLKLRS</sequence>
<dbReference type="PRINTS" id="PR00385">
    <property type="entry name" value="P450"/>
</dbReference>
<dbReference type="InterPro" id="IPR036396">
    <property type="entry name" value="Cyt_P450_sf"/>
</dbReference>
<comment type="cofactor">
    <cofactor evidence="1 6">
        <name>heme</name>
        <dbReference type="ChEBI" id="CHEBI:30413"/>
    </cofactor>
</comment>
<dbReference type="GO" id="GO:0004497">
    <property type="term" value="F:monooxygenase activity"/>
    <property type="evidence" value="ECO:0007669"/>
    <property type="project" value="InterPro"/>
</dbReference>
<dbReference type="RefSeq" id="XP_038743838.1">
    <property type="nucleotide sequence ID" value="XM_038891075.1"/>
</dbReference>
<dbReference type="Pfam" id="PF00067">
    <property type="entry name" value="p450"/>
    <property type="match status" value="1"/>
</dbReference>
<evidence type="ECO:0000256" key="3">
    <source>
        <dbReference type="ARBA" id="ARBA00022617"/>
    </source>
</evidence>
<dbReference type="Gene3D" id="1.10.630.10">
    <property type="entry name" value="Cytochrome P450"/>
    <property type="match status" value="1"/>
</dbReference>
<evidence type="ECO:0000256" key="5">
    <source>
        <dbReference type="ARBA" id="ARBA00023004"/>
    </source>
</evidence>
<dbReference type="InterPro" id="IPR001128">
    <property type="entry name" value="Cyt_P450"/>
</dbReference>
<gene>
    <name evidence="7" type="ORF">CkaCkLH20_08360</name>
</gene>
<comment type="similarity">
    <text evidence="2">Belongs to the cytochrome P450 family.</text>
</comment>
<dbReference type="GO" id="GO:0020037">
    <property type="term" value="F:heme binding"/>
    <property type="evidence" value="ECO:0007669"/>
    <property type="project" value="InterPro"/>
</dbReference>
<feature type="binding site" description="axial binding residue" evidence="6">
    <location>
        <position position="269"/>
    </location>
    <ligand>
        <name>heme</name>
        <dbReference type="ChEBI" id="CHEBI:30413"/>
    </ligand>
    <ligandPart>
        <name>Fe</name>
        <dbReference type="ChEBI" id="CHEBI:18248"/>
    </ligandPart>
</feature>